<proteinExistence type="predicted"/>
<feature type="transmembrane region" description="Helical" evidence="1">
    <location>
        <begin position="38"/>
        <end position="60"/>
    </location>
</feature>
<comment type="caution">
    <text evidence="2">The sequence shown here is derived from an EMBL/GenBank/DDBJ whole genome shotgun (WGS) entry which is preliminary data.</text>
</comment>
<sequence length="343" mass="35821">MLADALVHSTITVPMLLVKAIGRLVAAILHKEAGAPVVTVQAAIVVIARVLSLVTILYRNARICGRRVIAMQHLIPVGTRLCALPMVVMGSGMGTVVLLDALVTLLDVDAPPRRVGYAVTGRAAILTDVPALSLGILLTHNALVPMHLVTAILRMGPVGLQGGVIPMDVMANGTQMVLLAAQVTSLAVDAILLRTHAETGLAASLTAVQDGGAATGSGVVLRDTLLAVVIITHYGDFSIGIRDGPAVDMISDQMITNAPTYHQTGMTSQVPFQFLLGPLDVSSTWISTVRAPVFTGTPSAMLATITGIYKAPTLSLTIKSRRTSAGSIPYHSAVIYRVGRSHT</sequence>
<feature type="transmembrane region" description="Helical" evidence="1">
    <location>
        <begin position="123"/>
        <end position="144"/>
    </location>
</feature>
<evidence type="ECO:0000313" key="3">
    <source>
        <dbReference type="Proteomes" id="UP001373714"/>
    </source>
</evidence>
<evidence type="ECO:0000256" key="1">
    <source>
        <dbReference type="SAM" id="Phobius"/>
    </source>
</evidence>
<organism evidence="2 3">
    <name type="scientific">Orbilia blumenaviensis</name>
    <dbReference type="NCBI Taxonomy" id="1796055"/>
    <lineage>
        <taxon>Eukaryota</taxon>
        <taxon>Fungi</taxon>
        <taxon>Dikarya</taxon>
        <taxon>Ascomycota</taxon>
        <taxon>Pezizomycotina</taxon>
        <taxon>Orbiliomycetes</taxon>
        <taxon>Orbiliales</taxon>
        <taxon>Orbiliaceae</taxon>
        <taxon>Orbilia</taxon>
    </lineage>
</organism>
<dbReference type="AlphaFoldDB" id="A0AAV9UD05"/>
<name>A0AAV9UD05_9PEZI</name>
<keyword evidence="1" id="KW-0812">Transmembrane</keyword>
<evidence type="ECO:0000313" key="2">
    <source>
        <dbReference type="EMBL" id="KAK6340348.1"/>
    </source>
</evidence>
<keyword evidence="3" id="KW-1185">Reference proteome</keyword>
<reference evidence="2 3" key="1">
    <citation type="submission" date="2019-10" db="EMBL/GenBank/DDBJ databases">
        <authorList>
            <person name="Palmer J.M."/>
        </authorList>
    </citation>
    <scope>NUCLEOTIDE SEQUENCE [LARGE SCALE GENOMIC DNA]</scope>
    <source>
        <strain evidence="2 3">TWF730</strain>
    </source>
</reference>
<protein>
    <submittedName>
        <fullName evidence="2">Uncharacterized protein</fullName>
    </submittedName>
</protein>
<gene>
    <name evidence="2" type="ORF">TWF730_002110</name>
</gene>
<accession>A0AAV9UD05</accession>
<dbReference type="EMBL" id="JAVHNS010000011">
    <property type="protein sequence ID" value="KAK6340348.1"/>
    <property type="molecule type" value="Genomic_DNA"/>
</dbReference>
<dbReference type="Proteomes" id="UP001373714">
    <property type="component" value="Unassembled WGS sequence"/>
</dbReference>
<keyword evidence="1" id="KW-1133">Transmembrane helix</keyword>
<feature type="transmembrane region" description="Helical" evidence="1">
    <location>
        <begin position="81"/>
        <end position="103"/>
    </location>
</feature>
<keyword evidence="1" id="KW-0472">Membrane</keyword>